<organism evidence="1">
    <name type="scientific">Vitrella brassicaformis</name>
    <dbReference type="NCBI Taxonomy" id="1169539"/>
    <lineage>
        <taxon>Eukaryota</taxon>
        <taxon>Sar</taxon>
        <taxon>Alveolata</taxon>
        <taxon>Colpodellida</taxon>
        <taxon>Vitrellaceae</taxon>
        <taxon>Vitrella</taxon>
    </lineage>
</organism>
<reference evidence="1" key="1">
    <citation type="submission" date="2021-01" db="EMBL/GenBank/DDBJ databases">
        <authorList>
            <person name="Corre E."/>
            <person name="Pelletier E."/>
            <person name="Niang G."/>
            <person name="Scheremetjew M."/>
            <person name="Finn R."/>
            <person name="Kale V."/>
            <person name="Holt S."/>
            <person name="Cochrane G."/>
            <person name="Meng A."/>
            <person name="Brown T."/>
            <person name="Cohen L."/>
        </authorList>
    </citation>
    <scope>NUCLEOTIDE SEQUENCE</scope>
    <source>
        <strain evidence="1">CCMP3346</strain>
    </source>
</reference>
<gene>
    <name evidence="1" type="ORF">VBRA1451_LOCUS27628</name>
    <name evidence="2" type="ORF">VBRA1451_LOCUS27634</name>
</gene>
<evidence type="ECO:0000313" key="2">
    <source>
        <dbReference type="EMBL" id="CAD9072551.1"/>
    </source>
</evidence>
<sequence length="101" mass="10693">MASKPSSVAISCMASRFDLLVLEVDPHGGTETPLAMLLISIVNLTPHVGVELCEVPSIIAALLPDPLKCPGRDLDVTEGPRCIDLGERLDALAHIPAEREA</sequence>
<dbReference type="EMBL" id="HBGB01047014">
    <property type="protein sequence ID" value="CAD9072545.1"/>
    <property type="molecule type" value="Transcribed_RNA"/>
</dbReference>
<proteinExistence type="predicted"/>
<dbReference type="AlphaFoldDB" id="A0A6U4JI70"/>
<evidence type="ECO:0000313" key="1">
    <source>
        <dbReference type="EMBL" id="CAD9072545.1"/>
    </source>
</evidence>
<name>A0A6U4JI70_9ALVE</name>
<protein>
    <submittedName>
        <fullName evidence="1">Uncharacterized protein</fullName>
    </submittedName>
</protein>
<accession>A0A6U4JI70</accession>
<dbReference type="EMBL" id="HBGB01047021">
    <property type="protein sequence ID" value="CAD9072551.1"/>
    <property type="molecule type" value="Transcribed_RNA"/>
</dbReference>